<feature type="transmembrane region" description="Helical" evidence="2">
    <location>
        <begin position="298"/>
        <end position="323"/>
    </location>
</feature>
<name>A0A6V8SHS1_9CLOT</name>
<keyword evidence="2" id="KW-1133">Transmembrane helix</keyword>
<feature type="transmembrane region" description="Helical" evidence="2">
    <location>
        <begin position="374"/>
        <end position="391"/>
    </location>
</feature>
<feature type="transmembrane region" description="Helical" evidence="2">
    <location>
        <begin position="78"/>
        <end position="99"/>
    </location>
</feature>
<keyword evidence="2" id="KW-0472">Membrane</keyword>
<feature type="transmembrane region" description="Helical" evidence="2">
    <location>
        <begin position="432"/>
        <end position="453"/>
    </location>
</feature>
<feature type="transmembrane region" description="Helical" evidence="2">
    <location>
        <begin position="39"/>
        <end position="58"/>
    </location>
</feature>
<dbReference type="InterPro" id="IPR051311">
    <property type="entry name" value="DedA_domain"/>
</dbReference>
<dbReference type="PANTHER" id="PTHR42709:SF9">
    <property type="entry name" value="ALKALINE PHOSPHATASE LIKE PROTEIN"/>
    <property type="match status" value="1"/>
</dbReference>
<feature type="transmembrane region" description="Helical" evidence="2">
    <location>
        <begin position="398"/>
        <end position="420"/>
    </location>
</feature>
<feature type="transmembrane region" description="Helical" evidence="2">
    <location>
        <begin position="166"/>
        <end position="188"/>
    </location>
</feature>
<gene>
    <name evidence="4" type="ORF">bsdtw1_02149</name>
</gene>
<proteinExistence type="inferred from homology"/>
<dbReference type="SUPFAM" id="SSF48317">
    <property type="entry name" value="Acid phosphatase/Vanadium-dependent haloperoxidase"/>
    <property type="match status" value="1"/>
</dbReference>
<dbReference type="PANTHER" id="PTHR42709">
    <property type="entry name" value="ALKALINE PHOSPHATASE LIKE PROTEIN"/>
    <property type="match status" value="1"/>
</dbReference>
<comment type="similarity">
    <text evidence="1">Belongs to the DedA family.</text>
</comment>
<dbReference type="InterPro" id="IPR036938">
    <property type="entry name" value="PAP2/HPO_sf"/>
</dbReference>
<feature type="domain" description="VTT" evidence="3">
    <location>
        <begin position="58"/>
        <end position="183"/>
    </location>
</feature>
<protein>
    <recommendedName>
        <fullName evidence="3">VTT domain-containing protein</fullName>
    </recommendedName>
</protein>
<accession>A0A6V8SHS1</accession>
<feature type="transmembrane region" description="Helical" evidence="2">
    <location>
        <begin position="249"/>
        <end position="268"/>
    </location>
</feature>
<evidence type="ECO:0000256" key="1">
    <source>
        <dbReference type="ARBA" id="ARBA00010792"/>
    </source>
</evidence>
<evidence type="ECO:0000313" key="4">
    <source>
        <dbReference type="EMBL" id="GFP76055.1"/>
    </source>
</evidence>
<feature type="transmembrane region" description="Helical" evidence="2">
    <location>
        <begin position="335"/>
        <end position="354"/>
    </location>
</feature>
<dbReference type="Pfam" id="PF09335">
    <property type="entry name" value="VTT_dom"/>
    <property type="match status" value="1"/>
</dbReference>
<dbReference type="GO" id="GO:0005886">
    <property type="term" value="C:plasma membrane"/>
    <property type="evidence" value="ECO:0007669"/>
    <property type="project" value="TreeGrafter"/>
</dbReference>
<keyword evidence="5" id="KW-1185">Reference proteome</keyword>
<dbReference type="Proteomes" id="UP000580568">
    <property type="component" value="Unassembled WGS sequence"/>
</dbReference>
<dbReference type="EMBL" id="BLZR01000001">
    <property type="protein sequence ID" value="GFP76055.1"/>
    <property type="molecule type" value="Genomic_DNA"/>
</dbReference>
<organism evidence="4 5">
    <name type="scientific">Clostridium fungisolvens</name>
    <dbReference type="NCBI Taxonomy" id="1604897"/>
    <lineage>
        <taxon>Bacteria</taxon>
        <taxon>Bacillati</taxon>
        <taxon>Bacillota</taxon>
        <taxon>Clostridia</taxon>
        <taxon>Eubacteriales</taxon>
        <taxon>Clostridiaceae</taxon>
        <taxon>Clostridium</taxon>
    </lineage>
</organism>
<evidence type="ECO:0000259" key="3">
    <source>
        <dbReference type="Pfam" id="PF09335"/>
    </source>
</evidence>
<comment type="caution">
    <text evidence="4">The sequence shown here is derived from an EMBL/GenBank/DDBJ whole genome shotgun (WGS) entry which is preliminary data.</text>
</comment>
<reference evidence="4 5" key="1">
    <citation type="submission" date="2020-07" db="EMBL/GenBank/DDBJ databases">
        <title>A new beta-1,3-glucan-decomposing anaerobic bacterium isolated from anoxic soil subjected to biological soil disinfestation.</title>
        <authorList>
            <person name="Ueki A."/>
            <person name="Tonouchi A."/>
        </authorList>
    </citation>
    <scope>NUCLEOTIDE SEQUENCE [LARGE SCALE GENOMIC DNA]</scope>
    <source>
        <strain evidence="4 5">TW1</strain>
    </source>
</reference>
<dbReference type="InterPro" id="IPR032816">
    <property type="entry name" value="VTT_dom"/>
</dbReference>
<sequence length="462" mass="52689">MLRNIDLSLQFKNAFYEKVIHLYIVGGDTVHFIMNLFDSYSYVILFISLTLELIAFPLPGEIMMTYCGFLIYESKLNLTLSVLSATLGVILGITISYLIGNKFGIEFINKYFSYFHIDKKNLEKPSNWFNSYGNNLLLFSYFIPGVRHITGYFSGITKISYKKFAINAYTGALIWTITFISLGIFLGPNWQKLDSYMSKYMSYIFLILLMIIGSIYSYKNHGFKLAKFSYKILNNTFIYIYSFARNRNVMSILTLALIGIFALIVGIIQDYITSDLNQFNLVATYYIKDIFSNSLSKFITIFTLLTSDTFIIILIFIVAMLILKKSSTPGLELQFLFTTIIGGEILCISLNTIFKRLNPISNYYSNIDYTFPSHEGLISIVAYGFSTFVILKYIKKYLSAAILITLTLLICLLCGISPILSNIENPSSIYNGYVFGLVWLTINLVLLDIYTIINNNPKLSNS</sequence>
<keyword evidence="2" id="KW-0812">Transmembrane</keyword>
<feature type="transmembrane region" description="Helical" evidence="2">
    <location>
        <begin position="200"/>
        <end position="218"/>
    </location>
</feature>
<evidence type="ECO:0000256" key="2">
    <source>
        <dbReference type="SAM" id="Phobius"/>
    </source>
</evidence>
<dbReference type="AlphaFoldDB" id="A0A6V8SHS1"/>
<evidence type="ECO:0000313" key="5">
    <source>
        <dbReference type="Proteomes" id="UP000580568"/>
    </source>
</evidence>